<dbReference type="InterPro" id="IPR007337">
    <property type="entry name" value="RelB/DinJ"/>
</dbReference>
<evidence type="ECO:0000313" key="3">
    <source>
        <dbReference type="EMBL" id="QQA00071.1"/>
    </source>
</evidence>
<protein>
    <submittedName>
        <fullName evidence="3">Type II toxin-antitoxin system RelB/DinJ family antitoxin</fullName>
    </submittedName>
</protein>
<keyword evidence="2" id="KW-1277">Toxin-antitoxin system</keyword>
<dbReference type="Pfam" id="PF04221">
    <property type="entry name" value="RelB"/>
    <property type="match status" value="1"/>
</dbReference>
<gene>
    <name evidence="3" type="ORF">IWA51_07220</name>
</gene>
<evidence type="ECO:0000256" key="1">
    <source>
        <dbReference type="ARBA" id="ARBA00010562"/>
    </source>
</evidence>
<dbReference type="AlphaFoldDB" id="A0A7T3V432"/>
<sequence>MAQTSVNIRMDTATKKSAEELFAQLGMNMTTAFNIFVRQSLRVGGIPFNITTKTGEGFYNPYNQRLLREAKERMDKGFGKVHEIIEDD</sequence>
<evidence type="ECO:0000313" key="4">
    <source>
        <dbReference type="Proteomes" id="UP000595224"/>
    </source>
</evidence>
<dbReference type="EMBL" id="CP064936">
    <property type="protein sequence ID" value="QQA00071.1"/>
    <property type="molecule type" value="Genomic_DNA"/>
</dbReference>
<dbReference type="NCBIfam" id="TIGR02384">
    <property type="entry name" value="RelB_DinJ"/>
    <property type="match status" value="1"/>
</dbReference>
<keyword evidence="4" id="KW-1185">Reference proteome</keyword>
<dbReference type="PANTHER" id="PTHR38781">
    <property type="entry name" value="ANTITOXIN DINJ-RELATED"/>
    <property type="match status" value="1"/>
</dbReference>
<comment type="similarity">
    <text evidence="1">Belongs to the RelB/DinJ antitoxin family.</text>
</comment>
<evidence type="ECO:0000256" key="2">
    <source>
        <dbReference type="ARBA" id="ARBA00022649"/>
    </source>
</evidence>
<name>A0A7T3V432_9SPIR</name>
<dbReference type="GO" id="GO:0006351">
    <property type="term" value="P:DNA-templated transcription"/>
    <property type="evidence" value="ECO:0007669"/>
    <property type="project" value="TreeGrafter"/>
</dbReference>
<reference evidence="3 4" key="1">
    <citation type="submission" date="2020-11" db="EMBL/GenBank/DDBJ databases">
        <title>Treponema Peruensis nv. sp., first commensal Treponema isolated from human feces.</title>
        <authorList>
            <person name="Belkhou C."/>
            <person name="Raes J."/>
        </authorList>
    </citation>
    <scope>NUCLEOTIDE SEQUENCE [LARGE SCALE GENOMIC DNA]</scope>
    <source>
        <strain evidence="3 4">RCC2812</strain>
    </source>
</reference>
<dbReference type="KEGG" id="tper:IWA51_07220"/>
<dbReference type="PANTHER" id="PTHR38781:SF1">
    <property type="entry name" value="ANTITOXIN DINJ-RELATED"/>
    <property type="match status" value="1"/>
</dbReference>
<dbReference type="InterPro" id="IPR013321">
    <property type="entry name" value="Arc_rbn_hlx_hlx"/>
</dbReference>
<proteinExistence type="inferred from homology"/>
<dbReference type="RefSeq" id="WP_177528308.1">
    <property type="nucleotide sequence ID" value="NZ_CBCSHE010000001.1"/>
</dbReference>
<accession>A0A7T3V432</accession>
<organism evidence="3 4">
    <name type="scientific">Treponema peruense</name>
    <dbReference type="NCBI Taxonomy" id="2787628"/>
    <lineage>
        <taxon>Bacteria</taxon>
        <taxon>Pseudomonadati</taxon>
        <taxon>Spirochaetota</taxon>
        <taxon>Spirochaetia</taxon>
        <taxon>Spirochaetales</taxon>
        <taxon>Treponemataceae</taxon>
        <taxon>Treponema</taxon>
    </lineage>
</organism>
<dbReference type="Proteomes" id="UP000595224">
    <property type="component" value="Chromosome"/>
</dbReference>
<dbReference type="GO" id="GO:0006355">
    <property type="term" value="P:regulation of DNA-templated transcription"/>
    <property type="evidence" value="ECO:0007669"/>
    <property type="project" value="InterPro"/>
</dbReference>
<dbReference type="Gene3D" id="1.10.1220.10">
    <property type="entry name" value="Met repressor-like"/>
    <property type="match status" value="1"/>
</dbReference>